<proteinExistence type="predicted"/>
<dbReference type="PANTHER" id="PTHR22595">
    <property type="entry name" value="CHITINASE-RELATED"/>
    <property type="match status" value="1"/>
</dbReference>
<accession>A0A2I7N7G1</accession>
<dbReference type="Gene3D" id="1.10.530.10">
    <property type="match status" value="1"/>
</dbReference>
<dbReference type="GO" id="GO:0004568">
    <property type="term" value="F:chitinase activity"/>
    <property type="evidence" value="ECO:0007669"/>
    <property type="project" value="InterPro"/>
</dbReference>
<feature type="signal peptide" evidence="4">
    <location>
        <begin position="1"/>
        <end position="20"/>
    </location>
</feature>
<dbReference type="PROSITE" id="PS51257">
    <property type="entry name" value="PROKAR_LIPOPROTEIN"/>
    <property type="match status" value="1"/>
</dbReference>
<name>A0A2I7N7G1_9NEIS</name>
<keyword evidence="2" id="KW-1015">Disulfide bond</keyword>
<dbReference type="AlphaFoldDB" id="A0A2I7N7G1"/>
<evidence type="ECO:0000313" key="7">
    <source>
        <dbReference type="Proteomes" id="UP000236655"/>
    </source>
</evidence>
<dbReference type="GO" id="GO:0006952">
    <property type="term" value="P:defense response"/>
    <property type="evidence" value="ECO:0007669"/>
    <property type="project" value="UniProtKB-KW"/>
</dbReference>
<dbReference type="InterPro" id="IPR000726">
    <property type="entry name" value="Glyco_hydro_19_cat"/>
</dbReference>
<feature type="chain" id="PRO_5014356826" description="Glycoside hydrolase family 19 catalytic domain-containing protein" evidence="4">
    <location>
        <begin position="21"/>
        <end position="575"/>
    </location>
</feature>
<protein>
    <recommendedName>
        <fullName evidence="5">Glycoside hydrolase family 19 catalytic domain-containing protein</fullName>
    </recommendedName>
</protein>
<evidence type="ECO:0000256" key="1">
    <source>
        <dbReference type="ARBA" id="ARBA00022821"/>
    </source>
</evidence>
<dbReference type="GO" id="GO:0006032">
    <property type="term" value="P:chitin catabolic process"/>
    <property type="evidence" value="ECO:0007669"/>
    <property type="project" value="InterPro"/>
</dbReference>
<dbReference type="KEGG" id="nba:CUN60_08745"/>
<dbReference type="SUPFAM" id="SSF53955">
    <property type="entry name" value="Lysozyme-like"/>
    <property type="match status" value="1"/>
</dbReference>
<evidence type="ECO:0000256" key="4">
    <source>
        <dbReference type="SAM" id="SignalP"/>
    </source>
</evidence>
<dbReference type="PANTHER" id="PTHR22595:SF79">
    <property type="entry name" value="CHITINASE 12"/>
    <property type="match status" value="1"/>
</dbReference>
<feature type="region of interest" description="Disordered" evidence="3">
    <location>
        <begin position="440"/>
        <end position="460"/>
    </location>
</feature>
<sequence length="575" mass="63618">MKLKLITLSLLGGIALSACNNTGNSTQSTGVTTESNALEKLSSKNAIDTTIDVTDLNPQDWQKDWQDQISTLTTADKQRLKEVGYYVKAAKINIDNVYPGSNNNPDNVKRIERLMPKDNFERTFPLLISQNKVNGFYPAQTYSYTNFLRAAAVVPAYCGDFSDYPGDKTAEMANPDNICKRMLATTFAHAVQETADMSSIGLTNINDKIARTFASVAEANATPEARGAVERYFDATGPFATNGAHYAQIQNNYYYGRGAKQLSYPSNYANLSLMIYGNLLLLENPDLVQGDNILPYLSSIVYAIQPKNGRPSIAEVMDGSFKKYAQGNAATYAKMGFPFTVALVNGGPECKGQNHENTQTRIRAFRYFSESGRLFTSGFSLTAAEETATNCDNVDYADASIYAASQRYYYFDSSCKLVKWDSGNPIFGGSGYRDIMCNAAPTPSPEDKPTPPPTPAKTDYDGYKITVINDSMQMGIDKLHIRDLRGRDEGFDLAYVKENASAIFPDVTPWDVDKLVKYNNRSVVISYSPTWEQGSDIVHTYTCYPFDLTENVTVVIHPSSKPGENQCYTYPSDEE</sequence>
<feature type="domain" description="Glycoside hydrolase family 19 catalytic" evidence="5">
    <location>
        <begin position="217"/>
        <end position="368"/>
    </location>
</feature>
<keyword evidence="1" id="KW-0611">Plant defense</keyword>
<gene>
    <name evidence="6" type="ORF">CUN60_08745</name>
</gene>
<dbReference type="OrthoDB" id="6018988at2"/>
<dbReference type="GO" id="GO:0016998">
    <property type="term" value="P:cell wall macromolecule catabolic process"/>
    <property type="evidence" value="ECO:0007669"/>
    <property type="project" value="InterPro"/>
</dbReference>
<dbReference type="EMBL" id="CP024847">
    <property type="protein sequence ID" value="AUR52380.1"/>
    <property type="molecule type" value="Genomic_DNA"/>
</dbReference>
<dbReference type="Gene3D" id="3.30.20.10">
    <property type="entry name" value="Endochitinase, domain 2"/>
    <property type="match status" value="1"/>
</dbReference>
<organism evidence="6 7">
    <name type="scientific">Aquella oligotrophica</name>
    <dbReference type="NCBI Taxonomy" id="2067065"/>
    <lineage>
        <taxon>Bacteria</taxon>
        <taxon>Pseudomonadati</taxon>
        <taxon>Pseudomonadota</taxon>
        <taxon>Betaproteobacteria</taxon>
        <taxon>Neisseriales</taxon>
        <taxon>Neisseriaceae</taxon>
        <taxon>Aquella</taxon>
    </lineage>
</organism>
<evidence type="ECO:0000259" key="5">
    <source>
        <dbReference type="Pfam" id="PF00182"/>
    </source>
</evidence>
<dbReference type="Pfam" id="PF00182">
    <property type="entry name" value="Glyco_hydro_19"/>
    <property type="match status" value="1"/>
</dbReference>
<dbReference type="CDD" id="cd00325">
    <property type="entry name" value="chitinase_GH19"/>
    <property type="match status" value="1"/>
</dbReference>
<dbReference type="InterPro" id="IPR023346">
    <property type="entry name" value="Lysozyme-like_dom_sf"/>
</dbReference>
<evidence type="ECO:0000256" key="2">
    <source>
        <dbReference type="ARBA" id="ARBA00023157"/>
    </source>
</evidence>
<reference evidence="7" key="1">
    <citation type="submission" date="2017-11" db="EMBL/GenBank/DDBJ databases">
        <authorList>
            <person name="Chan K.G."/>
            <person name="Lee L.S."/>
        </authorList>
    </citation>
    <scope>NUCLEOTIDE SEQUENCE [LARGE SCALE GENOMIC DNA]</scope>
    <source>
        <strain evidence="7">DSM 100970</strain>
    </source>
</reference>
<dbReference type="RefSeq" id="WP_102951673.1">
    <property type="nucleotide sequence ID" value="NZ_CP024847.1"/>
</dbReference>
<keyword evidence="4" id="KW-0732">Signal</keyword>
<evidence type="ECO:0000256" key="3">
    <source>
        <dbReference type="SAM" id="MobiDB-lite"/>
    </source>
</evidence>
<evidence type="ECO:0000313" key="6">
    <source>
        <dbReference type="EMBL" id="AUR52380.1"/>
    </source>
</evidence>
<keyword evidence="7" id="KW-1185">Reference proteome</keyword>
<dbReference type="Proteomes" id="UP000236655">
    <property type="component" value="Chromosome"/>
</dbReference>